<dbReference type="OrthoDB" id="713921at2"/>
<evidence type="ECO:0008006" key="4">
    <source>
        <dbReference type="Google" id="ProtNLM"/>
    </source>
</evidence>
<keyword evidence="1" id="KW-1133">Transmembrane helix</keyword>
<feature type="transmembrane region" description="Helical" evidence="1">
    <location>
        <begin position="6"/>
        <end position="24"/>
    </location>
</feature>
<reference evidence="3" key="1">
    <citation type="submission" date="2017-06" db="EMBL/GenBank/DDBJ databases">
        <title>Genome analysis of Fimbriiglobus ruber SP5, the first member of the order Planctomycetales with confirmed chitinolytic capability.</title>
        <authorList>
            <person name="Ravin N.V."/>
            <person name="Rakitin A.L."/>
            <person name="Ivanova A.A."/>
            <person name="Beletsky A.V."/>
            <person name="Kulichevskaya I.S."/>
            <person name="Mardanov A.V."/>
            <person name="Dedysh S.N."/>
        </authorList>
    </citation>
    <scope>NUCLEOTIDE SEQUENCE [LARGE SCALE GENOMIC DNA]</scope>
    <source>
        <strain evidence="3">SP5</strain>
    </source>
</reference>
<sequence>MSAFVILHTVVSILPIGFGFYAYIRDGKIDPRNRVGMLYVVTMLAGTVSSFGFIATLGFTPGQVLTLITLALLVFGMITVRGHWRNAGYVQTICLSTSFLLLMVFASTETLKRVPPGEPFATGPADPSLIPVRLGLLVLYAIGLGYQLLKLRAANGQHRVTVQPEGPAAEMM</sequence>
<evidence type="ECO:0000313" key="3">
    <source>
        <dbReference type="Proteomes" id="UP000214646"/>
    </source>
</evidence>
<comment type="caution">
    <text evidence="2">The sequence shown here is derived from an EMBL/GenBank/DDBJ whole genome shotgun (WGS) entry which is preliminary data.</text>
</comment>
<dbReference type="RefSeq" id="WP_088256232.1">
    <property type="nucleotide sequence ID" value="NZ_NIDE01000008.1"/>
</dbReference>
<proteinExistence type="predicted"/>
<keyword evidence="3" id="KW-1185">Reference proteome</keyword>
<organism evidence="2 3">
    <name type="scientific">Fimbriiglobus ruber</name>
    <dbReference type="NCBI Taxonomy" id="1908690"/>
    <lineage>
        <taxon>Bacteria</taxon>
        <taxon>Pseudomonadati</taxon>
        <taxon>Planctomycetota</taxon>
        <taxon>Planctomycetia</taxon>
        <taxon>Gemmatales</taxon>
        <taxon>Gemmataceae</taxon>
        <taxon>Fimbriiglobus</taxon>
    </lineage>
</organism>
<gene>
    <name evidence="2" type="ORF">FRUB_05203</name>
</gene>
<feature type="transmembrane region" description="Helical" evidence="1">
    <location>
        <begin position="63"/>
        <end position="80"/>
    </location>
</feature>
<dbReference type="AlphaFoldDB" id="A0A225DKV2"/>
<keyword evidence="1" id="KW-0812">Transmembrane</keyword>
<evidence type="ECO:0000313" key="2">
    <source>
        <dbReference type="EMBL" id="OWK40284.1"/>
    </source>
</evidence>
<feature type="transmembrane region" description="Helical" evidence="1">
    <location>
        <begin position="36"/>
        <end position="57"/>
    </location>
</feature>
<dbReference type="EMBL" id="NIDE01000008">
    <property type="protein sequence ID" value="OWK40284.1"/>
    <property type="molecule type" value="Genomic_DNA"/>
</dbReference>
<dbReference type="Proteomes" id="UP000214646">
    <property type="component" value="Unassembled WGS sequence"/>
</dbReference>
<feature type="transmembrane region" description="Helical" evidence="1">
    <location>
        <begin position="128"/>
        <end position="149"/>
    </location>
</feature>
<name>A0A225DKV2_9BACT</name>
<evidence type="ECO:0000256" key="1">
    <source>
        <dbReference type="SAM" id="Phobius"/>
    </source>
</evidence>
<protein>
    <recommendedName>
        <fullName evidence="4">DUF2306 domain-containing protein</fullName>
    </recommendedName>
</protein>
<feature type="transmembrane region" description="Helical" evidence="1">
    <location>
        <begin position="87"/>
        <end position="108"/>
    </location>
</feature>
<keyword evidence="1" id="KW-0472">Membrane</keyword>
<accession>A0A225DKV2</accession>